<sequence length="163" mass="18446">MESSTPLSLFLTMSFNVVGQFVNVANAHGCIDNSKDWREETPAIVNCLRKVEADAIIAKLKEETTFKQMFPMVYGDQFFPNDPLDPETYSNLHVKEMLLGTTTDEGTVFLNNIRNVAPQFEDYISGNYRLAVTLALKTMFNIPLSHARDITIAYFGDPERRAQ</sequence>
<evidence type="ECO:0000313" key="2">
    <source>
        <dbReference type="Proteomes" id="UP000821845"/>
    </source>
</evidence>
<gene>
    <name evidence="1" type="ORF">HPB50_005970</name>
</gene>
<organism evidence="1 2">
    <name type="scientific">Hyalomma asiaticum</name>
    <name type="common">Tick</name>
    <dbReference type="NCBI Taxonomy" id="266040"/>
    <lineage>
        <taxon>Eukaryota</taxon>
        <taxon>Metazoa</taxon>
        <taxon>Ecdysozoa</taxon>
        <taxon>Arthropoda</taxon>
        <taxon>Chelicerata</taxon>
        <taxon>Arachnida</taxon>
        <taxon>Acari</taxon>
        <taxon>Parasitiformes</taxon>
        <taxon>Ixodida</taxon>
        <taxon>Ixodoidea</taxon>
        <taxon>Ixodidae</taxon>
        <taxon>Hyalomminae</taxon>
        <taxon>Hyalomma</taxon>
    </lineage>
</organism>
<dbReference type="EMBL" id="CM023485">
    <property type="protein sequence ID" value="KAH6929819.1"/>
    <property type="molecule type" value="Genomic_DNA"/>
</dbReference>
<name>A0ACB7S7D9_HYAAI</name>
<evidence type="ECO:0000313" key="1">
    <source>
        <dbReference type="EMBL" id="KAH6929819.1"/>
    </source>
</evidence>
<accession>A0ACB7S7D9</accession>
<proteinExistence type="predicted"/>
<protein>
    <submittedName>
        <fullName evidence="1">Uncharacterized protein</fullName>
    </submittedName>
</protein>
<reference evidence="1" key="1">
    <citation type="submission" date="2020-05" db="EMBL/GenBank/DDBJ databases">
        <title>Large-scale comparative analyses of tick genomes elucidate their genetic diversity and vector capacities.</title>
        <authorList>
            <person name="Jia N."/>
            <person name="Wang J."/>
            <person name="Shi W."/>
            <person name="Du L."/>
            <person name="Sun Y."/>
            <person name="Zhan W."/>
            <person name="Jiang J."/>
            <person name="Wang Q."/>
            <person name="Zhang B."/>
            <person name="Ji P."/>
            <person name="Sakyi L.B."/>
            <person name="Cui X."/>
            <person name="Yuan T."/>
            <person name="Jiang B."/>
            <person name="Yang W."/>
            <person name="Lam T.T.-Y."/>
            <person name="Chang Q."/>
            <person name="Ding S."/>
            <person name="Wang X."/>
            <person name="Zhu J."/>
            <person name="Ruan X."/>
            <person name="Zhao L."/>
            <person name="Wei J."/>
            <person name="Que T."/>
            <person name="Du C."/>
            <person name="Cheng J."/>
            <person name="Dai P."/>
            <person name="Han X."/>
            <person name="Huang E."/>
            <person name="Gao Y."/>
            <person name="Liu J."/>
            <person name="Shao H."/>
            <person name="Ye R."/>
            <person name="Li L."/>
            <person name="Wei W."/>
            <person name="Wang X."/>
            <person name="Wang C."/>
            <person name="Yang T."/>
            <person name="Huo Q."/>
            <person name="Li W."/>
            <person name="Guo W."/>
            <person name="Chen H."/>
            <person name="Zhou L."/>
            <person name="Ni X."/>
            <person name="Tian J."/>
            <person name="Zhou Y."/>
            <person name="Sheng Y."/>
            <person name="Liu T."/>
            <person name="Pan Y."/>
            <person name="Xia L."/>
            <person name="Li J."/>
            <person name="Zhao F."/>
            <person name="Cao W."/>
        </authorList>
    </citation>
    <scope>NUCLEOTIDE SEQUENCE</scope>
    <source>
        <strain evidence="1">Hyas-2018</strain>
    </source>
</reference>
<comment type="caution">
    <text evidence="1">The sequence shown here is derived from an EMBL/GenBank/DDBJ whole genome shotgun (WGS) entry which is preliminary data.</text>
</comment>
<dbReference type="Proteomes" id="UP000821845">
    <property type="component" value="Chromosome 5"/>
</dbReference>
<keyword evidence="2" id="KW-1185">Reference proteome</keyword>